<sequence length="229" mass="25175">MAEAGLAPMIAVVGCDGSGKSTLSADLLAWLRESRPVDTVYLGLRSGEIGNRIKRWPLIGRAFERQLSKKAGQAREKGGKIPGAPTAFVIYMFSVKRMRAFNRMLALRRKGVTIVTDRYPQVEVPGFYDGPGLSAARAEGWLVSLLARRERAMYERMISHVPDLVIRLNVDVDTAFARKPDHKRASLEAKVAVTPHLKFNGAKIVDLCSTDPYPVVLEQAKAAVMEALA</sequence>
<dbReference type="Proteomes" id="UP000681425">
    <property type="component" value="Chromosome"/>
</dbReference>
<dbReference type="GO" id="GO:0016787">
    <property type="term" value="F:hydrolase activity"/>
    <property type="evidence" value="ECO:0007669"/>
    <property type="project" value="UniProtKB-KW"/>
</dbReference>
<accession>A0A975K852</accession>
<protein>
    <submittedName>
        <fullName evidence="1">Nucleoside triphosphate hydrolase</fullName>
    </submittedName>
</protein>
<dbReference type="EMBL" id="CP073910">
    <property type="protein sequence ID" value="QUT06242.1"/>
    <property type="molecule type" value="Genomic_DNA"/>
</dbReference>
<keyword evidence="2" id="KW-1185">Reference proteome</keyword>
<dbReference type="KEGG" id="spph:KFK14_01785"/>
<evidence type="ECO:0000313" key="1">
    <source>
        <dbReference type="EMBL" id="QUT06242.1"/>
    </source>
</evidence>
<reference evidence="1" key="1">
    <citation type="submission" date="2021-04" db="EMBL/GenBank/DDBJ databases">
        <title>Isolation of p-tert-butylphenol degrading bacteria Sphingobium phenoxybenzoativorans Tas13 from active sludge.</title>
        <authorList>
            <person name="Li Y."/>
        </authorList>
    </citation>
    <scope>NUCLEOTIDE SEQUENCE</scope>
    <source>
        <strain evidence="1">Tas13</strain>
    </source>
</reference>
<dbReference type="Gene3D" id="3.40.50.300">
    <property type="entry name" value="P-loop containing nucleotide triphosphate hydrolases"/>
    <property type="match status" value="1"/>
</dbReference>
<evidence type="ECO:0000313" key="2">
    <source>
        <dbReference type="Proteomes" id="UP000681425"/>
    </source>
</evidence>
<name>A0A975K852_9SPHN</name>
<proteinExistence type="predicted"/>
<organism evidence="1 2">
    <name type="scientific">Sphingobium phenoxybenzoativorans</name>
    <dbReference type="NCBI Taxonomy" id="1592790"/>
    <lineage>
        <taxon>Bacteria</taxon>
        <taxon>Pseudomonadati</taxon>
        <taxon>Pseudomonadota</taxon>
        <taxon>Alphaproteobacteria</taxon>
        <taxon>Sphingomonadales</taxon>
        <taxon>Sphingomonadaceae</taxon>
        <taxon>Sphingobium</taxon>
    </lineage>
</organism>
<dbReference type="InterPro" id="IPR027417">
    <property type="entry name" value="P-loop_NTPase"/>
</dbReference>
<dbReference type="SUPFAM" id="SSF52540">
    <property type="entry name" value="P-loop containing nucleoside triphosphate hydrolases"/>
    <property type="match status" value="1"/>
</dbReference>
<gene>
    <name evidence="1" type="ORF">KFK14_01785</name>
</gene>
<keyword evidence="1" id="KW-0378">Hydrolase</keyword>
<dbReference type="AlphaFoldDB" id="A0A975K852"/>
<dbReference type="RefSeq" id="WP_212609649.1">
    <property type="nucleotide sequence ID" value="NZ_CP073910.1"/>
</dbReference>